<sequence length="663" mass="74423">MKLSFNWLKEYVDISASPEELSEKLSLSGTAVDSFTKLGADIVFELAVTPNRGDCLSVVGIAREVALLFQKPIKKLVGKVTYKIQNERNEHIHIAVQDLTVCPKFCALCLKGVTVQPSPLWLRERLQTIGVRPINNIVDVTNYIMFDLGQPLHAFDAAKVADQYIIVRSAKNGEKLITLDGKTRTLDESVLVLADTKKALDIAGVMGGKESEVIEETKDIILVASVFEPSVIRRAYRTLGLRTEAAIRFEKGIDWHNLEPSLQKTADMIQDVCGGIVSIGIVKVATKDPREIEFDVQLNYLNMLLGYEIKETDIKATLVGLGIKISDKTKNVFTVSIPSWRHDIKIPADIAEEVGRMRDYNAIPPVPLNGVIAPPPINRLYDAKQATRTLLASTEFNEVYTYSYYGKKEAEFIGGAASHVEVENPISPDEQYLRRSLIPLLLRKASSNLRLFDEIKIFELGTVFEPDSVLPKESTMLAGVVAYKGAALYDLYRRLKGHLEYLFTELGVIALSYKKENNKILINREGIDIGWIRVISPDDEPEYKFRQNIAMFECAIAPLLSQVSKRLRFEPIPIYPSVTRDINFIIPDTVRYIDIVKITEKFSPLLSNVSLSDEFRLADGRRSITLRFVYSSLEKTLTSSEADAVSSELTVLLKSRLNFELRV</sequence>
<comment type="caution">
    <text evidence="15">The sequence shown here is derived from an EMBL/GenBank/DDBJ whole genome shotgun (WGS) entry which is preliminary data.</text>
</comment>
<evidence type="ECO:0000313" key="16">
    <source>
        <dbReference type="Proteomes" id="UP000178315"/>
    </source>
</evidence>
<dbReference type="SMART" id="SM00873">
    <property type="entry name" value="B3_4"/>
    <property type="match status" value="1"/>
</dbReference>
<dbReference type="InterPro" id="IPR004532">
    <property type="entry name" value="Phe-tRNA-ligase_IIc_bsu_bact"/>
</dbReference>
<organism evidence="15 16">
    <name type="scientific">Candidatus Jacksonbacteria bacterium RIFCSPLOWO2_02_FULL_44_20</name>
    <dbReference type="NCBI Taxonomy" id="1798460"/>
    <lineage>
        <taxon>Bacteria</taxon>
        <taxon>Candidatus Jacksoniibacteriota</taxon>
    </lineage>
</organism>
<dbReference type="InterPro" id="IPR045864">
    <property type="entry name" value="aa-tRNA-synth_II/BPL/LPL"/>
</dbReference>
<feature type="binding site" evidence="12">
    <location>
        <position position="343"/>
    </location>
    <ligand>
        <name>Mg(2+)</name>
        <dbReference type="ChEBI" id="CHEBI:18420"/>
        <note>shared with alpha subunit</note>
    </ligand>
</feature>
<keyword evidence="3 12" id="KW-0963">Cytoplasm</keyword>
<dbReference type="GO" id="GO:0000287">
    <property type="term" value="F:magnesium ion binding"/>
    <property type="evidence" value="ECO:0007669"/>
    <property type="project" value="UniProtKB-UniRule"/>
</dbReference>
<dbReference type="SUPFAM" id="SSF56037">
    <property type="entry name" value="PheT/TilS domain"/>
    <property type="match status" value="1"/>
</dbReference>
<dbReference type="Gene3D" id="3.30.56.10">
    <property type="match status" value="2"/>
</dbReference>
<evidence type="ECO:0000259" key="14">
    <source>
        <dbReference type="PROSITE" id="PS51483"/>
    </source>
</evidence>
<evidence type="ECO:0000256" key="4">
    <source>
        <dbReference type="ARBA" id="ARBA00022598"/>
    </source>
</evidence>
<dbReference type="GO" id="GO:0009328">
    <property type="term" value="C:phenylalanine-tRNA ligase complex"/>
    <property type="evidence" value="ECO:0007669"/>
    <property type="project" value="TreeGrafter"/>
</dbReference>
<dbReference type="SUPFAM" id="SSF55681">
    <property type="entry name" value="Class II aaRS and biotin synthetases"/>
    <property type="match status" value="1"/>
</dbReference>
<dbReference type="FunFam" id="3.50.40.10:FF:000001">
    <property type="entry name" value="Phenylalanine--tRNA ligase beta subunit"/>
    <property type="match status" value="1"/>
</dbReference>
<evidence type="ECO:0000256" key="10">
    <source>
        <dbReference type="ARBA" id="ARBA00023146"/>
    </source>
</evidence>
<dbReference type="SUPFAM" id="SSF54991">
    <property type="entry name" value="Anticodon-binding domain of PheRS"/>
    <property type="match status" value="1"/>
</dbReference>
<feature type="binding site" evidence="12">
    <location>
        <position position="353"/>
    </location>
    <ligand>
        <name>Mg(2+)</name>
        <dbReference type="ChEBI" id="CHEBI:18420"/>
        <note>shared with alpha subunit</note>
    </ligand>
</feature>
<evidence type="ECO:0000313" key="15">
    <source>
        <dbReference type="EMBL" id="OGY72518.1"/>
    </source>
</evidence>
<feature type="domain" description="B5" evidence="14">
    <location>
        <begin position="289"/>
        <end position="365"/>
    </location>
</feature>
<dbReference type="Pfam" id="PF03484">
    <property type="entry name" value="B5"/>
    <property type="match status" value="1"/>
</dbReference>
<gene>
    <name evidence="12" type="primary">pheT</name>
    <name evidence="15" type="ORF">A3H61_02965</name>
</gene>
<evidence type="ECO:0000256" key="6">
    <source>
        <dbReference type="ARBA" id="ARBA00022741"/>
    </source>
</evidence>
<dbReference type="InterPro" id="IPR005147">
    <property type="entry name" value="tRNA_synthase_B5-dom"/>
</dbReference>
<dbReference type="GO" id="GO:0005524">
    <property type="term" value="F:ATP binding"/>
    <property type="evidence" value="ECO:0007669"/>
    <property type="project" value="UniProtKB-UniRule"/>
</dbReference>
<dbReference type="NCBIfam" id="TIGR00472">
    <property type="entry name" value="pheT_bact"/>
    <property type="match status" value="1"/>
</dbReference>
<dbReference type="Proteomes" id="UP000178315">
    <property type="component" value="Unassembled WGS sequence"/>
</dbReference>
<comment type="subcellular location">
    <subcellularLocation>
        <location evidence="12">Cytoplasm</location>
    </subcellularLocation>
</comment>
<evidence type="ECO:0000259" key="13">
    <source>
        <dbReference type="PROSITE" id="PS51447"/>
    </source>
</evidence>
<dbReference type="PANTHER" id="PTHR10947:SF0">
    <property type="entry name" value="PHENYLALANINE--TRNA LIGASE BETA SUBUNIT"/>
    <property type="match status" value="1"/>
</dbReference>
<dbReference type="InterPro" id="IPR005121">
    <property type="entry name" value="Fdx_antiC-bd"/>
</dbReference>
<dbReference type="Gene3D" id="3.30.70.380">
    <property type="entry name" value="Ferrodoxin-fold anticodon-binding domain"/>
    <property type="match status" value="1"/>
</dbReference>
<dbReference type="Pfam" id="PF03147">
    <property type="entry name" value="FDX-ACB"/>
    <property type="match status" value="1"/>
</dbReference>
<keyword evidence="6 12" id="KW-0547">Nucleotide-binding</keyword>
<comment type="catalytic activity">
    <reaction evidence="11 12">
        <text>tRNA(Phe) + L-phenylalanine + ATP = L-phenylalanyl-tRNA(Phe) + AMP + diphosphate + H(+)</text>
        <dbReference type="Rhea" id="RHEA:19413"/>
        <dbReference type="Rhea" id="RHEA-COMP:9668"/>
        <dbReference type="Rhea" id="RHEA-COMP:9699"/>
        <dbReference type="ChEBI" id="CHEBI:15378"/>
        <dbReference type="ChEBI" id="CHEBI:30616"/>
        <dbReference type="ChEBI" id="CHEBI:33019"/>
        <dbReference type="ChEBI" id="CHEBI:58095"/>
        <dbReference type="ChEBI" id="CHEBI:78442"/>
        <dbReference type="ChEBI" id="CHEBI:78531"/>
        <dbReference type="ChEBI" id="CHEBI:456215"/>
        <dbReference type="EC" id="6.1.1.20"/>
    </reaction>
</comment>
<feature type="binding site" evidence="12">
    <location>
        <position position="349"/>
    </location>
    <ligand>
        <name>Mg(2+)</name>
        <dbReference type="ChEBI" id="CHEBI:18420"/>
        <note>shared with alpha subunit</note>
    </ligand>
</feature>
<dbReference type="InterPro" id="IPR005146">
    <property type="entry name" value="B3/B4_tRNA-bd"/>
</dbReference>
<dbReference type="Gene3D" id="3.30.930.10">
    <property type="entry name" value="Bira Bifunctional Protein, Domain 2"/>
    <property type="match status" value="1"/>
</dbReference>
<comment type="similarity">
    <text evidence="1 12">Belongs to the phenylalanyl-tRNA synthetase beta subunit family. Type 1 subfamily.</text>
</comment>
<keyword evidence="5 12" id="KW-0479">Metal-binding</keyword>
<accession>A0A1G2A6K8</accession>
<proteinExistence type="inferred from homology"/>
<keyword evidence="4 12" id="KW-0436">Ligase</keyword>
<evidence type="ECO:0000256" key="11">
    <source>
        <dbReference type="ARBA" id="ARBA00049255"/>
    </source>
</evidence>
<dbReference type="InterPro" id="IPR036690">
    <property type="entry name" value="Fdx_antiC-bd_sf"/>
</dbReference>
<keyword evidence="9 12" id="KW-0648">Protein biosynthesis</keyword>
<dbReference type="SMART" id="SM00896">
    <property type="entry name" value="FDX-ACB"/>
    <property type="match status" value="1"/>
</dbReference>
<dbReference type="GO" id="GO:0004826">
    <property type="term" value="F:phenylalanine-tRNA ligase activity"/>
    <property type="evidence" value="ECO:0007669"/>
    <property type="project" value="UniProtKB-UniRule"/>
</dbReference>
<dbReference type="EMBL" id="MHJU01000030">
    <property type="protein sequence ID" value="OGY72518.1"/>
    <property type="molecule type" value="Genomic_DNA"/>
</dbReference>
<evidence type="ECO:0000256" key="9">
    <source>
        <dbReference type="ARBA" id="ARBA00022917"/>
    </source>
</evidence>
<evidence type="ECO:0000256" key="12">
    <source>
        <dbReference type="HAMAP-Rule" id="MF_00283"/>
    </source>
</evidence>
<dbReference type="GO" id="GO:0003723">
    <property type="term" value="F:RNA binding"/>
    <property type="evidence" value="ECO:0007669"/>
    <property type="project" value="InterPro"/>
</dbReference>
<evidence type="ECO:0000256" key="3">
    <source>
        <dbReference type="ARBA" id="ARBA00022490"/>
    </source>
</evidence>
<dbReference type="EC" id="6.1.1.20" evidence="12"/>
<dbReference type="InterPro" id="IPR041616">
    <property type="entry name" value="PheRS_beta_core"/>
</dbReference>
<comment type="subunit">
    <text evidence="2 12">Tetramer of two alpha and two beta subunits.</text>
</comment>
<feature type="domain" description="FDX-ACB" evidence="13">
    <location>
        <begin position="573"/>
        <end position="662"/>
    </location>
</feature>
<evidence type="ECO:0000256" key="1">
    <source>
        <dbReference type="ARBA" id="ARBA00008653"/>
    </source>
</evidence>
<comment type="cofactor">
    <cofactor evidence="12">
        <name>Mg(2+)</name>
        <dbReference type="ChEBI" id="CHEBI:18420"/>
    </cofactor>
    <text evidence="12">Binds 2 magnesium ions per tetramer.</text>
</comment>
<evidence type="ECO:0000256" key="7">
    <source>
        <dbReference type="ARBA" id="ARBA00022840"/>
    </source>
</evidence>
<dbReference type="GO" id="GO:0006432">
    <property type="term" value="P:phenylalanyl-tRNA aminoacylation"/>
    <property type="evidence" value="ECO:0007669"/>
    <property type="project" value="UniProtKB-UniRule"/>
</dbReference>
<dbReference type="InterPro" id="IPR045060">
    <property type="entry name" value="Phe-tRNA-ligase_IIc_bsu"/>
</dbReference>
<dbReference type="AlphaFoldDB" id="A0A1G2A6K8"/>
<dbReference type="SMART" id="SM00874">
    <property type="entry name" value="B5"/>
    <property type="match status" value="1"/>
</dbReference>
<keyword evidence="8 12" id="KW-0460">Magnesium</keyword>
<evidence type="ECO:0000256" key="8">
    <source>
        <dbReference type="ARBA" id="ARBA00022842"/>
    </source>
</evidence>
<dbReference type="Gene3D" id="3.50.40.10">
    <property type="entry name" value="Phenylalanyl-trna Synthetase, Chain B, domain 3"/>
    <property type="match status" value="1"/>
</dbReference>
<keyword evidence="7 12" id="KW-0067">ATP-binding</keyword>
<evidence type="ECO:0000256" key="5">
    <source>
        <dbReference type="ARBA" id="ARBA00022723"/>
    </source>
</evidence>
<dbReference type="PROSITE" id="PS51447">
    <property type="entry name" value="FDX_ACB"/>
    <property type="match status" value="1"/>
</dbReference>
<dbReference type="HAMAP" id="MF_00283">
    <property type="entry name" value="Phe_tRNA_synth_beta1"/>
    <property type="match status" value="1"/>
</dbReference>
<dbReference type="InterPro" id="IPR020825">
    <property type="entry name" value="Phe-tRNA_synthase-like_B3/B4"/>
</dbReference>
<dbReference type="Pfam" id="PF03483">
    <property type="entry name" value="B3_4"/>
    <property type="match status" value="1"/>
</dbReference>
<dbReference type="PROSITE" id="PS51483">
    <property type="entry name" value="B5"/>
    <property type="match status" value="1"/>
</dbReference>
<name>A0A1G2A6K8_9BACT</name>
<reference evidence="15 16" key="1">
    <citation type="journal article" date="2016" name="Nat. Commun.">
        <title>Thousands of microbial genomes shed light on interconnected biogeochemical processes in an aquifer system.</title>
        <authorList>
            <person name="Anantharaman K."/>
            <person name="Brown C.T."/>
            <person name="Hug L.A."/>
            <person name="Sharon I."/>
            <person name="Castelle C.J."/>
            <person name="Probst A.J."/>
            <person name="Thomas B.C."/>
            <person name="Singh A."/>
            <person name="Wilkins M.J."/>
            <person name="Karaoz U."/>
            <person name="Brodie E.L."/>
            <person name="Williams K.H."/>
            <person name="Hubbard S.S."/>
            <person name="Banfield J.F."/>
        </authorList>
    </citation>
    <scope>NUCLEOTIDE SEQUENCE [LARGE SCALE GENOMIC DNA]</scope>
</reference>
<dbReference type="FunFam" id="3.30.56.10:FF:000001">
    <property type="entry name" value="Phenylalanine--tRNA ligase beta subunit"/>
    <property type="match status" value="1"/>
</dbReference>
<dbReference type="PANTHER" id="PTHR10947">
    <property type="entry name" value="PHENYLALANYL-TRNA SYNTHETASE BETA CHAIN AND LEUCINE-RICH REPEAT-CONTAINING PROTEIN 47"/>
    <property type="match status" value="1"/>
</dbReference>
<evidence type="ECO:0000256" key="2">
    <source>
        <dbReference type="ARBA" id="ARBA00011209"/>
    </source>
</evidence>
<keyword evidence="10 12" id="KW-0030">Aminoacyl-tRNA synthetase</keyword>
<dbReference type="SUPFAM" id="SSF46955">
    <property type="entry name" value="Putative DNA-binding domain"/>
    <property type="match status" value="2"/>
</dbReference>
<dbReference type="InterPro" id="IPR009061">
    <property type="entry name" value="DNA-bd_dom_put_sf"/>
</dbReference>
<feature type="binding site" evidence="12">
    <location>
        <position position="352"/>
    </location>
    <ligand>
        <name>Mg(2+)</name>
        <dbReference type="ChEBI" id="CHEBI:18420"/>
        <note>shared with alpha subunit</note>
    </ligand>
</feature>
<dbReference type="Pfam" id="PF17759">
    <property type="entry name" value="tRNA_synthFbeta"/>
    <property type="match status" value="1"/>
</dbReference>
<protein>
    <recommendedName>
        <fullName evidence="12">Phenylalanine--tRNA ligase beta subunit</fullName>
        <ecNumber evidence="12">6.1.1.20</ecNumber>
    </recommendedName>
    <alternativeName>
        <fullName evidence="12">Phenylalanyl-tRNA synthetase beta subunit</fullName>
        <shortName evidence="12">PheRS</shortName>
    </alternativeName>
</protein>